<name>A0A4U7N9J1_9RHOB</name>
<dbReference type="Proteomes" id="UP000306575">
    <property type="component" value="Unassembled WGS sequence"/>
</dbReference>
<evidence type="ECO:0000313" key="2">
    <source>
        <dbReference type="Proteomes" id="UP000306575"/>
    </source>
</evidence>
<sequence>MTNYDALPAELRGWLSQAALPWSPISAQRIWFRAGGARNAALALERLDAIERATLRKDRLIG</sequence>
<evidence type="ECO:0000313" key="1">
    <source>
        <dbReference type="EMBL" id="TKZ22669.1"/>
    </source>
</evidence>
<gene>
    <name evidence="1" type="ORF">FAP39_01735</name>
</gene>
<dbReference type="EMBL" id="SULI01000001">
    <property type="protein sequence ID" value="TKZ22669.1"/>
    <property type="molecule type" value="Genomic_DNA"/>
</dbReference>
<dbReference type="Pfam" id="PF20135">
    <property type="entry name" value="DUF6525"/>
    <property type="match status" value="1"/>
</dbReference>
<comment type="caution">
    <text evidence="1">The sequence shown here is derived from an EMBL/GenBank/DDBJ whole genome shotgun (WGS) entry which is preliminary data.</text>
</comment>
<dbReference type="AlphaFoldDB" id="A0A4U7N9J1"/>
<accession>A0A4U7N9J1</accession>
<reference evidence="1 2" key="1">
    <citation type="submission" date="2019-04" db="EMBL/GenBank/DDBJ databases">
        <title>Genome sequence of Pelagicola litoralis CL-ES2.</title>
        <authorList>
            <person name="Cao J."/>
        </authorList>
    </citation>
    <scope>NUCLEOTIDE SEQUENCE [LARGE SCALE GENOMIC DNA]</scope>
    <source>
        <strain evidence="1 2">CL-ES2</strain>
    </source>
</reference>
<dbReference type="OrthoDB" id="7658988at2"/>
<proteinExistence type="predicted"/>
<organism evidence="1 2">
    <name type="scientific">Shimia litoralis</name>
    <dbReference type="NCBI Taxonomy" id="420403"/>
    <lineage>
        <taxon>Bacteria</taxon>
        <taxon>Pseudomonadati</taxon>
        <taxon>Pseudomonadota</taxon>
        <taxon>Alphaproteobacteria</taxon>
        <taxon>Rhodobacterales</taxon>
        <taxon>Roseobacteraceae</taxon>
    </lineage>
</organism>
<protein>
    <submittedName>
        <fullName evidence="1">Uncharacterized protein</fullName>
    </submittedName>
</protein>
<dbReference type="InterPro" id="IPR045386">
    <property type="entry name" value="DUF6525"/>
</dbReference>
<keyword evidence="2" id="KW-1185">Reference proteome</keyword>